<feature type="active site" description="Proton acceptor" evidence="5">
    <location>
        <position position="276"/>
    </location>
</feature>
<keyword evidence="9" id="KW-1185">Reference proteome</keyword>
<dbReference type="InterPro" id="IPR012967">
    <property type="entry name" value="COMT_dimerisation"/>
</dbReference>
<gene>
    <name evidence="8" type="ORF">DM860_011389</name>
</gene>
<proteinExistence type="inferred from homology"/>
<dbReference type="PANTHER" id="PTHR11746">
    <property type="entry name" value="O-METHYLTRANSFERASE"/>
    <property type="match status" value="1"/>
</dbReference>
<dbReference type="GO" id="GO:0009813">
    <property type="term" value="P:flavonoid biosynthetic process"/>
    <property type="evidence" value="ECO:0007669"/>
    <property type="project" value="UniProtKB-ARBA"/>
</dbReference>
<dbReference type="GO" id="GO:0032259">
    <property type="term" value="P:methylation"/>
    <property type="evidence" value="ECO:0007669"/>
    <property type="project" value="UniProtKB-KW"/>
</dbReference>
<dbReference type="InterPro" id="IPR001077">
    <property type="entry name" value="COMT_C"/>
</dbReference>
<dbReference type="Gene3D" id="1.10.10.10">
    <property type="entry name" value="Winged helix-like DNA-binding domain superfamily/Winged helix DNA-binding domain"/>
    <property type="match status" value="1"/>
</dbReference>
<organism evidence="8 9">
    <name type="scientific">Cuscuta australis</name>
    <dbReference type="NCBI Taxonomy" id="267555"/>
    <lineage>
        <taxon>Eukaryota</taxon>
        <taxon>Viridiplantae</taxon>
        <taxon>Streptophyta</taxon>
        <taxon>Embryophyta</taxon>
        <taxon>Tracheophyta</taxon>
        <taxon>Spermatophyta</taxon>
        <taxon>Magnoliopsida</taxon>
        <taxon>eudicotyledons</taxon>
        <taxon>Gunneridae</taxon>
        <taxon>Pentapetalae</taxon>
        <taxon>asterids</taxon>
        <taxon>lamiids</taxon>
        <taxon>Solanales</taxon>
        <taxon>Convolvulaceae</taxon>
        <taxon>Cuscuteae</taxon>
        <taxon>Cuscuta</taxon>
        <taxon>Cuscuta subgen. Grammica</taxon>
        <taxon>Cuscuta sect. Cleistogrammica</taxon>
    </lineage>
</organism>
<dbReference type="SUPFAM" id="SSF53335">
    <property type="entry name" value="S-adenosyl-L-methionine-dependent methyltransferases"/>
    <property type="match status" value="1"/>
</dbReference>
<accession>A0A328DU68</accession>
<evidence type="ECO:0000256" key="1">
    <source>
        <dbReference type="ARBA" id="ARBA00022603"/>
    </source>
</evidence>
<dbReference type="AlphaFoldDB" id="A0A328DU68"/>
<dbReference type="FunFam" id="3.40.50.150:FF:000061">
    <property type="entry name" value="Caffeic acid O-methyltransferase"/>
    <property type="match status" value="1"/>
</dbReference>
<dbReference type="PROSITE" id="PS51683">
    <property type="entry name" value="SAM_OMT_II"/>
    <property type="match status" value="1"/>
</dbReference>
<evidence type="ECO:0000313" key="8">
    <source>
        <dbReference type="EMBL" id="RAL47651.1"/>
    </source>
</evidence>
<keyword evidence="2" id="KW-0808">Transferase</keyword>
<name>A0A328DU68_9ASTE</name>
<dbReference type="Pfam" id="PF08100">
    <property type="entry name" value="Dimerisation"/>
    <property type="match status" value="1"/>
</dbReference>
<sequence>MGVAHQLVKKKRMEAQRQEEEEDQFAYATQLVGSAVLPMVMHAAAELGVFGIIAGAGDGAHLSPAQIASQLPTANKDAPAMLDRMLRLLACYKVLSCTVVEGGGAGDVTRHYGLAPVGKYFVPNKEDGASVGPLLALLQDKVFLNSWYELKGAILEGGVPFNRVYGMHAFEYPGKDPRFNDVFNKAMLNHTTLVMGGILRRYNGFEGVGTLVDVGGGLGVTLSIITAKYPRIKAINFDLPHVIQHAPPYPGVEHVGGDMFESVPKGDAIFMKWILHDWSDEHCVKLLKRCYDTLPAEGGRVIAVEGILPAKPEGSPSVIGVTQSDLIMMAQNPGGKERSEQEFRALAAAAGFKALTLAASASNFWVLEFSK</sequence>
<evidence type="ECO:0008006" key="10">
    <source>
        <dbReference type="Google" id="ProtNLM"/>
    </source>
</evidence>
<dbReference type="Pfam" id="PF00891">
    <property type="entry name" value="Methyltransf_2"/>
    <property type="match status" value="1"/>
</dbReference>
<dbReference type="FunFam" id="1.10.10.10:FF:000357">
    <property type="entry name" value="Caffeic acid 3-O-methyltransferase"/>
    <property type="match status" value="1"/>
</dbReference>
<dbReference type="InterPro" id="IPR016461">
    <property type="entry name" value="COMT-like"/>
</dbReference>
<evidence type="ECO:0000256" key="2">
    <source>
        <dbReference type="ARBA" id="ARBA00022679"/>
    </source>
</evidence>
<reference evidence="8 9" key="1">
    <citation type="submission" date="2018-06" db="EMBL/GenBank/DDBJ databases">
        <title>The Genome of Cuscuta australis (Dodder) Provides Insight into the Evolution of Plant Parasitism.</title>
        <authorList>
            <person name="Liu H."/>
        </authorList>
    </citation>
    <scope>NUCLEOTIDE SEQUENCE [LARGE SCALE GENOMIC DNA]</scope>
    <source>
        <strain evidence="9">cv. Yunnan</strain>
        <tissue evidence="8">Vines</tissue>
    </source>
</reference>
<dbReference type="Proteomes" id="UP000249390">
    <property type="component" value="Unassembled WGS sequence"/>
</dbReference>
<evidence type="ECO:0000259" key="7">
    <source>
        <dbReference type="Pfam" id="PF08100"/>
    </source>
</evidence>
<evidence type="ECO:0000256" key="3">
    <source>
        <dbReference type="ARBA" id="ARBA00022691"/>
    </source>
</evidence>
<comment type="similarity">
    <text evidence="4">Belongs to the class I-like SAM-binding methyltransferase superfamily. Cation-independent O-methyltransferase family. COMT subfamily.</text>
</comment>
<feature type="domain" description="O-methyltransferase dimerisation" evidence="7">
    <location>
        <begin position="30"/>
        <end position="123"/>
    </location>
</feature>
<dbReference type="InterPro" id="IPR036388">
    <property type="entry name" value="WH-like_DNA-bd_sf"/>
</dbReference>
<feature type="domain" description="O-methyltransferase C-terminal" evidence="6">
    <location>
        <begin position="147"/>
        <end position="353"/>
    </location>
</feature>
<dbReference type="GO" id="GO:0008757">
    <property type="term" value="F:S-adenosylmethionine-dependent methyltransferase activity"/>
    <property type="evidence" value="ECO:0007669"/>
    <property type="project" value="UniProtKB-ARBA"/>
</dbReference>
<evidence type="ECO:0000313" key="9">
    <source>
        <dbReference type="Proteomes" id="UP000249390"/>
    </source>
</evidence>
<dbReference type="GO" id="GO:0046983">
    <property type="term" value="F:protein dimerization activity"/>
    <property type="evidence" value="ECO:0007669"/>
    <property type="project" value="InterPro"/>
</dbReference>
<dbReference type="EMBL" id="NQVE01000114">
    <property type="protein sequence ID" value="RAL47651.1"/>
    <property type="molecule type" value="Genomic_DNA"/>
</dbReference>
<protein>
    <recommendedName>
        <fullName evidence="10">O-methyltransferase domain-containing protein</fullName>
    </recommendedName>
</protein>
<evidence type="ECO:0000256" key="5">
    <source>
        <dbReference type="PIRSR" id="PIRSR005739-1"/>
    </source>
</evidence>
<dbReference type="InterPro" id="IPR036390">
    <property type="entry name" value="WH_DNA-bd_sf"/>
</dbReference>
<keyword evidence="1" id="KW-0489">Methyltransferase</keyword>
<dbReference type="SUPFAM" id="SSF46785">
    <property type="entry name" value="Winged helix' DNA-binding domain"/>
    <property type="match status" value="1"/>
</dbReference>
<evidence type="ECO:0000256" key="4">
    <source>
        <dbReference type="ARBA" id="ARBA00034481"/>
    </source>
</evidence>
<dbReference type="Gene3D" id="3.40.50.150">
    <property type="entry name" value="Vaccinia Virus protein VP39"/>
    <property type="match status" value="1"/>
</dbReference>
<dbReference type="GO" id="GO:0008171">
    <property type="term" value="F:O-methyltransferase activity"/>
    <property type="evidence" value="ECO:0007669"/>
    <property type="project" value="InterPro"/>
</dbReference>
<evidence type="ECO:0000259" key="6">
    <source>
        <dbReference type="Pfam" id="PF00891"/>
    </source>
</evidence>
<dbReference type="InterPro" id="IPR029063">
    <property type="entry name" value="SAM-dependent_MTases_sf"/>
</dbReference>
<dbReference type="PIRSF" id="PIRSF005739">
    <property type="entry name" value="O-mtase"/>
    <property type="match status" value="1"/>
</dbReference>
<comment type="caution">
    <text evidence="8">The sequence shown here is derived from an EMBL/GenBank/DDBJ whole genome shotgun (WGS) entry which is preliminary data.</text>
</comment>
<keyword evidence="3" id="KW-0949">S-adenosyl-L-methionine</keyword>